<proteinExistence type="predicted"/>
<keyword evidence="2" id="KW-1185">Reference proteome</keyword>
<comment type="caution">
    <text evidence="1">The sequence shown here is derived from an EMBL/GenBank/DDBJ whole genome shotgun (WGS) entry which is preliminary data.</text>
</comment>
<organism evidence="1 2">
    <name type="scientific">Plutella xylostella</name>
    <name type="common">Diamondback moth</name>
    <name type="synonym">Plutella maculipennis</name>
    <dbReference type="NCBI Taxonomy" id="51655"/>
    <lineage>
        <taxon>Eukaryota</taxon>
        <taxon>Metazoa</taxon>
        <taxon>Ecdysozoa</taxon>
        <taxon>Arthropoda</taxon>
        <taxon>Hexapoda</taxon>
        <taxon>Insecta</taxon>
        <taxon>Pterygota</taxon>
        <taxon>Neoptera</taxon>
        <taxon>Endopterygota</taxon>
        <taxon>Lepidoptera</taxon>
        <taxon>Glossata</taxon>
        <taxon>Ditrysia</taxon>
        <taxon>Yponomeutoidea</taxon>
        <taxon>Plutellidae</taxon>
        <taxon>Plutella</taxon>
    </lineage>
</organism>
<gene>
    <name evidence="1" type="ORF">JYU34_014682</name>
</gene>
<dbReference type="Proteomes" id="UP000823941">
    <property type="component" value="Chromosome 19"/>
</dbReference>
<reference evidence="1 2" key="1">
    <citation type="submission" date="2021-06" db="EMBL/GenBank/DDBJ databases">
        <title>A haploid diamondback moth (Plutella xylostella L.) genome assembly resolves 31 chromosomes and identifies a diamide resistance mutation.</title>
        <authorList>
            <person name="Ward C.M."/>
            <person name="Perry K.D."/>
            <person name="Baker G."/>
            <person name="Powis K."/>
            <person name="Heckel D.G."/>
            <person name="Baxter S.W."/>
        </authorList>
    </citation>
    <scope>NUCLEOTIDE SEQUENCE [LARGE SCALE GENOMIC DNA]</scope>
    <source>
        <strain evidence="1 2">LV</strain>
        <tissue evidence="1">Single pupa</tissue>
    </source>
</reference>
<sequence length="121" mass="13589">MRCGSGAAPERCRCVVLHRNICGVHTMRSGVAPDLQPPRRSGGGRVNALRRRSGTAQFFCVTRKDKRGGIRTLRRRCGKTTLRRRTARVPTATPHRRRTAAATHRMLLLYTTQKLNVNLTV</sequence>
<accession>A0ABQ7Q982</accession>
<evidence type="ECO:0000313" key="2">
    <source>
        <dbReference type="Proteomes" id="UP000823941"/>
    </source>
</evidence>
<protein>
    <submittedName>
        <fullName evidence="1">Uncharacterized protein</fullName>
    </submittedName>
</protein>
<evidence type="ECO:0000313" key="1">
    <source>
        <dbReference type="EMBL" id="KAG7301704.1"/>
    </source>
</evidence>
<dbReference type="EMBL" id="JAHIBW010000019">
    <property type="protein sequence ID" value="KAG7301704.1"/>
    <property type="molecule type" value="Genomic_DNA"/>
</dbReference>
<name>A0ABQ7Q982_PLUXY</name>